<name>A0ABQ1LWP6_9BACT</name>
<comment type="caution">
    <text evidence="4">The sequence shown here is derived from an EMBL/GenBank/DDBJ whole genome shotgun (WGS) entry which is preliminary data.</text>
</comment>
<keyword evidence="5" id="KW-1185">Reference proteome</keyword>
<gene>
    <name evidence="4" type="primary">smf</name>
    <name evidence="4" type="ORF">GCM10010993_07460</name>
</gene>
<feature type="domain" description="DprA winged helix" evidence="3">
    <location>
        <begin position="313"/>
        <end position="366"/>
    </location>
</feature>
<dbReference type="NCBIfam" id="TIGR00732">
    <property type="entry name" value="dprA"/>
    <property type="match status" value="1"/>
</dbReference>
<evidence type="ECO:0000313" key="4">
    <source>
        <dbReference type="EMBL" id="GGC31064.1"/>
    </source>
</evidence>
<proteinExistence type="inferred from homology"/>
<feature type="domain" description="Smf/DprA SLOG" evidence="2">
    <location>
        <begin position="84"/>
        <end position="292"/>
    </location>
</feature>
<dbReference type="Pfam" id="PF02481">
    <property type="entry name" value="DNA_processg_A"/>
    <property type="match status" value="1"/>
</dbReference>
<evidence type="ECO:0000256" key="1">
    <source>
        <dbReference type="ARBA" id="ARBA00006525"/>
    </source>
</evidence>
<dbReference type="InterPro" id="IPR003488">
    <property type="entry name" value="DprA"/>
</dbReference>
<evidence type="ECO:0000259" key="2">
    <source>
        <dbReference type="Pfam" id="PF02481"/>
    </source>
</evidence>
<dbReference type="EMBL" id="BMFD01000002">
    <property type="protein sequence ID" value="GGC31064.1"/>
    <property type="molecule type" value="Genomic_DNA"/>
</dbReference>
<protein>
    <submittedName>
        <fullName evidence="4">DNA processing protein DprA</fullName>
    </submittedName>
</protein>
<dbReference type="SUPFAM" id="SSF46785">
    <property type="entry name" value="Winged helix' DNA-binding domain"/>
    <property type="match status" value="1"/>
</dbReference>
<sequence length="372" mass="40926">MSNPNDTIHHELALSLVPKIGPAIFRGILTYAGDAKNFLKLSKGKAEKIPRISKQIISIRNDFESKLKIADQIINDCQKKGIRVVTFSCDSFPERLKNIEDFPLALFVKGNADLNPSRAIGIVGTRNCTEYGRSVTRKVIEDLIPYKPTIISGLAYGIDIEAHRAALQFDLPTIGVLGSSVDSVYPSVHKNTAKEMLELGGLISEYLPGSPMHPSNFPQRNRIIAGLSDALIVVEAAIKGGALITAEIAFGYNKEVFAIPGNLQSPLSEGCNNLISKMKASIYTGVKNIEEALSWSKENPQESRFNKEKSWTSLPSEEQEILKLIKDKGEIEIDQLAMLTNLSNTLLSSKLLNLEFEGLIKSKPGKRYALVF</sequence>
<dbReference type="PANTHER" id="PTHR43022:SF1">
    <property type="entry name" value="PROTEIN SMF"/>
    <property type="match status" value="1"/>
</dbReference>
<reference evidence="5" key="1">
    <citation type="journal article" date="2019" name="Int. J. Syst. Evol. Microbiol.">
        <title>The Global Catalogue of Microorganisms (GCM) 10K type strain sequencing project: providing services to taxonomists for standard genome sequencing and annotation.</title>
        <authorList>
            <consortium name="The Broad Institute Genomics Platform"/>
            <consortium name="The Broad Institute Genome Sequencing Center for Infectious Disease"/>
            <person name="Wu L."/>
            <person name="Ma J."/>
        </authorList>
    </citation>
    <scope>NUCLEOTIDE SEQUENCE [LARGE SCALE GENOMIC DNA]</scope>
    <source>
        <strain evidence="5">CGMCC 1.12479</strain>
    </source>
</reference>
<dbReference type="SUPFAM" id="SSF102405">
    <property type="entry name" value="MCP/YpsA-like"/>
    <property type="match status" value="1"/>
</dbReference>
<dbReference type="Proteomes" id="UP000635885">
    <property type="component" value="Unassembled WGS sequence"/>
</dbReference>
<organism evidence="4 5">
    <name type="scientific">Belliella aquatica</name>
    <dbReference type="NCBI Taxonomy" id="1323734"/>
    <lineage>
        <taxon>Bacteria</taxon>
        <taxon>Pseudomonadati</taxon>
        <taxon>Bacteroidota</taxon>
        <taxon>Cytophagia</taxon>
        <taxon>Cytophagales</taxon>
        <taxon>Cyclobacteriaceae</taxon>
        <taxon>Belliella</taxon>
    </lineage>
</organism>
<dbReference type="InterPro" id="IPR036390">
    <property type="entry name" value="WH_DNA-bd_sf"/>
</dbReference>
<dbReference type="Pfam" id="PF17782">
    <property type="entry name" value="WHD_DprA"/>
    <property type="match status" value="1"/>
</dbReference>
<dbReference type="RefSeq" id="WP_188439846.1">
    <property type="nucleotide sequence ID" value="NZ_BMFD01000002.1"/>
</dbReference>
<dbReference type="InterPro" id="IPR057666">
    <property type="entry name" value="DrpA_SLOG"/>
</dbReference>
<evidence type="ECO:0000259" key="3">
    <source>
        <dbReference type="Pfam" id="PF17782"/>
    </source>
</evidence>
<dbReference type="InterPro" id="IPR036388">
    <property type="entry name" value="WH-like_DNA-bd_sf"/>
</dbReference>
<accession>A0ABQ1LWP6</accession>
<dbReference type="InterPro" id="IPR041614">
    <property type="entry name" value="DprA_WH"/>
</dbReference>
<dbReference type="Gene3D" id="1.10.10.10">
    <property type="entry name" value="Winged helix-like DNA-binding domain superfamily/Winged helix DNA-binding domain"/>
    <property type="match status" value="1"/>
</dbReference>
<comment type="similarity">
    <text evidence="1">Belongs to the DprA/Smf family.</text>
</comment>
<dbReference type="PANTHER" id="PTHR43022">
    <property type="entry name" value="PROTEIN SMF"/>
    <property type="match status" value="1"/>
</dbReference>
<evidence type="ECO:0000313" key="5">
    <source>
        <dbReference type="Proteomes" id="UP000635885"/>
    </source>
</evidence>
<dbReference type="Gene3D" id="3.40.50.450">
    <property type="match status" value="1"/>
</dbReference>